<feature type="domain" description="PAC" evidence="2">
    <location>
        <begin position="208"/>
        <end position="262"/>
    </location>
</feature>
<dbReference type="InterPro" id="IPR000014">
    <property type="entry name" value="PAS"/>
</dbReference>
<dbReference type="Pfam" id="PF00990">
    <property type="entry name" value="GGDEF"/>
    <property type="match status" value="1"/>
</dbReference>
<evidence type="ECO:0000259" key="3">
    <source>
        <dbReference type="PROSITE" id="PS50887"/>
    </source>
</evidence>
<evidence type="ECO:0000259" key="1">
    <source>
        <dbReference type="PROSITE" id="PS50112"/>
    </source>
</evidence>
<dbReference type="NCBIfam" id="TIGR00254">
    <property type="entry name" value="GGDEF"/>
    <property type="match status" value="1"/>
</dbReference>
<dbReference type="SMART" id="SM00091">
    <property type="entry name" value="PAS"/>
    <property type="match status" value="1"/>
</dbReference>
<organism evidence="4 5">
    <name type="scientific">Compostibacillus humi</name>
    <dbReference type="NCBI Taxonomy" id="1245525"/>
    <lineage>
        <taxon>Bacteria</taxon>
        <taxon>Bacillati</taxon>
        <taxon>Bacillota</taxon>
        <taxon>Bacilli</taxon>
        <taxon>Bacillales</taxon>
        <taxon>Bacillaceae</taxon>
        <taxon>Compostibacillus</taxon>
    </lineage>
</organism>
<protein>
    <recommendedName>
        <fullName evidence="6">Diguanylate cyclase</fullName>
    </recommendedName>
</protein>
<dbReference type="InterPro" id="IPR013655">
    <property type="entry name" value="PAS_fold_3"/>
</dbReference>
<dbReference type="Proteomes" id="UP000602050">
    <property type="component" value="Unassembled WGS sequence"/>
</dbReference>
<feature type="domain" description="GGDEF" evidence="3">
    <location>
        <begin position="294"/>
        <end position="428"/>
    </location>
</feature>
<dbReference type="RefSeq" id="WP_188392820.1">
    <property type="nucleotide sequence ID" value="NZ_BMEV01000056.1"/>
</dbReference>
<dbReference type="CDD" id="cd00130">
    <property type="entry name" value="PAS"/>
    <property type="match status" value="1"/>
</dbReference>
<dbReference type="Pfam" id="PF13426">
    <property type="entry name" value="PAS_9"/>
    <property type="match status" value="1"/>
</dbReference>
<dbReference type="SMART" id="SM00086">
    <property type="entry name" value="PAC"/>
    <property type="match status" value="2"/>
</dbReference>
<evidence type="ECO:0000259" key="2">
    <source>
        <dbReference type="PROSITE" id="PS50113"/>
    </source>
</evidence>
<gene>
    <name evidence="4" type="ORF">GCM10010978_25680</name>
</gene>
<dbReference type="InterPro" id="IPR000160">
    <property type="entry name" value="GGDEF_dom"/>
</dbReference>
<dbReference type="InterPro" id="IPR052155">
    <property type="entry name" value="Biofilm_reg_signaling"/>
</dbReference>
<dbReference type="PANTHER" id="PTHR44757:SF2">
    <property type="entry name" value="BIOFILM ARCHITECTURE MAINTENANCE PROTEIN MBAA"/>
    <property type="match status" value="1"/>
</dbReference>
<dbReference type="Gene3D" id="3.30.70.270">
    <property type="match status" value="1"/>
</dbReference>
<dbReference type="PROSITE" id="PS50887">
    <property type="entry name" value="GGDEF"/>
    <property type="match status" value="1"/>
</dbReference>
<dbReference type="PROSITE" id="PS50113">
    <property type="entry name" value="PAC"/>
    <property type="match status" value="1"/>
</dbReference>
<evidence type="ECO:0008006" key="6">
    <source>
        <dbReference type="Google" id="ProtNLM"/>
    </source>
</evidence>
<name>A0A8J2TS87_9BACI</name>
<dbReference type="Gene3D" id="3.30.450.20">
    <property type="entry name" value="PAS domain"/>
    <property type="match status" value="2"/>
</dbReference>
<sequence length="428" mass="49643">MSIEKMVLDNSPFLIFLLKVGKNLELYYEYFNQKAMRETGFTKDIIGKRIQDVYEKKKANYMYHQCHEAIFQAKHIVFQDSYINPSDITIYTETKLTPIYDRDTKQCTHILAVVKDVTEERLIRLENKKANERLIEREQHFRIIAEHAHDLITLLDNNEQIMYISPSHKRILGFSQQELIGKHYLQTVYPEDRRLVEEKIKLAIRSNSSFKIQFQKMHKTKKWIFVEVSGTPVYDEQRQFVHMVLVTRDITKQKEYESKLEYLAHHDTLTGLPNRYHFNEALKKAITQYEKQKEGLAILMVDIDNFKDINDQLGHDVGDMVIEQFGKRLAGCLRGDDLGARLGGDEFAIILSGISKQNDAVNIAKRIHQEITSKPFSVEEQEIPVTISIGIALVSADKINELALMKIADMALYEAKNSGKNGMRIKTA</sequence>
<reference evidence="4" key="1">
    <citation type="journal article" date="2014" name="Int. J. Syst. Evol. Microbiol.">
        <title>Complete genome sequence of Corynebacterium casei LMG S-19264T (=DSM 44701T), isolated from a smear-ripened cheese.</title>
        <authorList>
            <consortium name="US DOE Joint Genome Institute (JGI-PGF)"/>
            <person name="Walter F."/>
            <person name="Albersmeier A."/>
            <person name="Kalinowski J."/>
            <person name="Ruckert C."/>
        </authorList>
    </citation>
    <scope>NUCLEOTIDE SEQUENCE</scope>
    <source>
        <strain evidence="4">CGMCC 1.12360</strain>
    </source>
</reference>
<dbReference type="AlphaFoldDB" id="A0A8J2TS87"/>
<comment type="caution">
    <text evidence="4">The sequence shown here is derived from an EMBL/GenBank/DDBJ whole genome shotgun (WGS) entry which is preliminary data.</text>
</comment>
<dbReference type="CDD" id="cd01949">
    <property type="entry name" value="GGDEF"/>
    <property type="match status" value="1"/>
</dbReference>
<feature type="domain" description="PAS" evidence="1">
    <location>
        <begin position="137"/>
        <end position="207"/>
    </location>
</feature>
<reference evidence="4" key="2">
    <citation type="submission" date="2020-09" db="EMBL/GenBank/DDBJ databases">
        <authorList>
            <person name="Sun Q."/>
            <person name="Zhou Y."/>
        </authorList>
    </citation>
    <scope>NUCLEOTIDE SEQUENCE</scope>
    <source>
        <strain evidence="4">CGMCC 1.12360</strain>
    </source>
</reference>
<keyword evidence="5" id="KW-1185">Reference proteome</keyword>
<dbReference type="SUPFAM" id="SSF55073">
    <property type="entry name" value="Nucleotide cyclase"/>
    <property type="match status" value="1"/>
</dbReference>
<evidence type="ECO:0000313" key="4">
    <source>
        <dbReference type="EMBL" id="GFZ84244.1"/>
    </source>
</evidence>
<dbReference type="FunFam" id="3.30.70.270:FF:000001">
    <property type="entry name" value="Diguanylate cyclase domain protein"/>
    <property type="match status" value="1"/>
</dbReference>
<dbReference type="InterPro" id="IPR043128">
    <property type="entry name" value="Rev_trsase/Diguanyl_cyclase"/>
</dbReference>
<dbReference type="NCBIfam" id="TIGR00229">
    <property type="entry name" value="sensory_box"/>
    <property type="match status" value="1"/>
</dbReference>
<dbReference type="InterPro" id="IPR029787">
    <property type="entry name" value="Nucleotide_cyclase"/>
</dbReference>
<dbReference type="InterPro" id="IPR035965">
    <property type="entry name" value="PAS-like_dom_sf"/>
</dbReference>
<dbReference type="SMART" id="SM00267">
    <property type="entry name" value="GGDEF"/>
    <property type="match status" value="1"/>
</dbReference>
<dbReference type="SUPFAM" id="SSF55785">
    <property type="entry name" value="PYP-like sensor domain (PAS domain)"/>
    <property type="match status" value="2"/>
</dbReference>
<dbReference type="EMBL" id="BMEV01000056">
    <property type="protein sequence ID" value="GFZ84244.1"/>
    <property type="molecule type" value="Genomic_DNA"/>
</dbReference>
<proteinExistence type="predicted"/>
<dbReference type="InterPro" id="IPR001610">
    <property type="entry name" value="PAC"/>
</dbReference>
<accession>A0A8J2TS87</accession>
<dbReference type="PANTHER" id="PTHR44757">
    <property type="entry name" value="DIGUANYLATE CYCLASE DGCP"/>
    <property type="match status" value="1"/>
</dbReference>
<dbReference type="InterPro" id="IPR000700">
    <property type="entry name" value="PAS-assoc_C"/>
</dbReference>
<dbReference type="PROSITE" id="PS50112">
    <property type="entry name" value="PAS"/>
    <property type="match status" value="1"/>
</dbReference>
<evidence type="ECO:0000313" key="5">
    <source>
        <dbReference type="Proteomes" id="UP000602050"/>
    </source>
</evidence>
<dbReference type="Pfam" id="PF08447">
    <property type="entry name" value="PAS_3"/>
    <property type="match status" value="1"/>
</dbReference>